<dbReference type="PANTHER" id="PTHR32305:SF15">
    <property type="entry name" value="PROTEIN RHSA-RELATED"/>
    <property type="match status" value="1"/>
</dbReference>
<sequence length="2070" mass="223816">MILVERCLSRKNLRPRIASETSHVRIISIIDGRHSTLDARASTIMTTEIVGSLPVKHNVDPNGSLGIDVPLMLPPAKMAPNLTVSYHSAANNASVIGVGWTIKGASYIERVPATIAQDQLRGSVNYDQNDRFALDGQRLISIGNNEYRYELETWSKVVARGSDASNPDSWVEYLPDGTQRTFGNTSDSNIKAAGGNGTRVWAVTQNIDPFKNYVSYSYINDTANGAFYLDQVNYGGNQAVSMAHQRNVKFTYADRPDTKVRYLGGYKIAMLKRLSTVTSSINNAVVHTHVLNYDSAPLSGVSRLNSISIRDASGNQVRPVKFNWVDSNPAIFGDLKAPTTINPQDPDAQVMPMDVHATGRTDLVVSSKRFQGSQKLHLDVYRSDANGVIASTPESTLDGIDYPTQLLPLDFNGDGRNDLLHITTSMSSHTLTVLLSTPSGYQAQTPLSFTPEYIGGSFHIGDFEANGRVGLCYIYQVWKNGGPQLRFIQFVSDGQKFTALPPQDGLTGVSFSSIKVVVGDLNGDHAEDVFIMYSAFKNGGNKVQIELLQSDSNGRLQYRSDKPLLSVAESIYWTNNINFLPYSADEDGKTSLLVVSPDINSNLQLQMIRSSGPTLLPPSSPIATSIAYNGNVTLAKTSSTTAIDLVNTFNKQFASPPQTEVTVMRFFNDTFTILSNVKQPGVTSSFVTWADLRGIGRSDCLLGTADHTGTITIKPMPSSASQPPDFISGYENGLGAKLSVSYSSLSDPNTYTTDSTDTSGSPVVAVNAMARNVSFTANLSSSSVSQSSAHTRSQIVYFPSYVVKQLKHTPYAARPDIVDESDYTYKTARYGFDGRGWLGFETITKTAPSLGSSTATNYHQQFPLINQQKQIRVTDTPSSKVLQVTDNTWQATPGNNNKNQFVSLSKVKESNYEGGSIAYEVNVDYAHDNYGNVTSMTTQVPQTGAPALTITCTFSNDTAAWVLGQKTLEKVTSGSTILRQTKRKFHPGSLIATEQSQWAADDTWSTQSFEFDSTGNETTVKGPGQALRKFTYDSTSTNLASSSVYTSADNILTETAVFDLVSGKPLSTTTPNGDTTAIVYDVLGRATQISIGSQESGMKVIEKQAYETDGTNFYHIEYTDSDDSGQDVWFKVINHLDGMSRVWRREVPRPDDPSIMTYSDVEYDGAGRIIKRARDYVAGTSPAYATFQYDSLSRLTSQSLPPAASDVASISSTFTYSFVAGIMHAKETRSDGQGSNTVATTREITYLPNPEPSATKLTKSFVTASVNELNQPVKTVFDGLGRPISISDPSGNTLLLGWDGLDRAITRQISNSDSGAAKDIQKTSATYEDDLGKVTIKNELTGTSSVVQSDWANRPLSKVTAEDSFTFVYDTGGKYTKENLVSVTSTKGIGYKFDYDQRGNLTSSILTIDSQDYPSSYKWSTSRELLQTTNPDGTVMTRTMYSDGATVKRVELTDTSKAVRAWVNLSDYNDVVNRPLVCEFGNGITSTSKLADNGSLVDMSLAKGGSTIHQQSWKIDSFSRINRYDSIRGGQGLQAQASSSHTFTYDDAGQLSGRVPDAGSATGNAESYAYDNCGNIQSKGGKTFVNKGWQLDQIRDTNTGATEFTFQYSVDGHLTSKVDGTGKETASMQYDSEGHLIALNKTSFVYDYGGRLVKAVLPNGDIRIYPSHTYEVDIAASGDKTHSAYLVHGYRRAALSTSATSSSVNYFHTDHLGSTIAVSDANGGIITEYSYDSFGQATVTSGNDVSRYKFSGKEMFDGIYYFGSRFYDPDTGRFLTLDSYPVDVQNATPSTFNMYSFSRNDPMNFIDLNGNVPWWHWLVDAVLIAVGVALLFVPGVNAIVVGVMAVVTGALIGGGLAGAMYDVKAQISGKSDDKAWGMAVGLGALFGGISGGLSAGVDALLPAVTFIDISSNMGAIGARMVAGWVVKTVARVAIKTAVDTGLGVLKQMSANGIEGKRWDEGLGDAAASSALSGFASAANSTAKGEAVAFLKPIKGSGLRLKFWKNRNWKVYRVADAEKMSGLGKLAKSPEYPISSSEPKLLSYKSLSEFGDSFAAPSSSRFIPVGHISGL</sequence>
<evidence type="ECO:0000259" key="3">
    <source>
        <dbReference type="Pfam" id="PF25023"/>
    </source>
</evidence>
<evidence type="ECO:0000313" key="4">
    <source>
        <dbReference type="EMBL" id="KAF7419196.1"/>
    </source>
</evidence>
<dbReference type="InterPro" id="IPR056823">
    <property type="entry name" value="TEN-like_YD-shell"/>
</dbReference>
<dbReference type="NCBIfam" id="TIGR03696">
    <property type="entry name" value="Rhs_assc_core"/>
    <property type="match status" value="1"/>
</dbReference>
<dbReference type="InterPro" id="IPR028994">
    <property type="entry name" value="Integrin_alpha_N"/>
</dbReference>
<dbReference type="Proteomes" id="UP000623687">
    <property type="component" value="Unassembled WGS sequence"/>
</dbReference>
<feature type="transmembrane region" description="Helical" evidence="2">
    <location>
        <begin position="1814"/>
        <end position="1833"/>
    </location>
</feature>
<proteinExistence type="predicted"/>
<dbReference type="SUPFAM" id="SSF69318">
    <property type="entry name" value="Integrin alpha N-terminal domain"/>
    <property type="match status" value="1"/>
</dbReference>
<dbReference type="InterPro" id="IPR050708">
    <property type="entry name" value="T6SS_VgrG/RHS"/>
</dbReference>
<reference evidence="4" key="1">
    <citation type="submission" date="2019-07" db="EMBL/GenBank/DDBJ databases">
        <authorList>
            <person name="Palmer J.M."/>
        </authorList>
    </citation>
    <scope>NUCLEOTIDE SEQUENCE</scope>
    <source>
        <strain evidence="4">PC9</strain>
    </source>
</reference>
<evidence type="ECO:0000313" key="5">
    <source>
        <dbReference type="Proteomes" id="UP000623687"/>
    </source>
</evidence>
<gene>
    <name evidence="4" type="ORF">PC9H_001782</name>
</gene>
<comment type="caution">
    <text evidence="4">The sequence shown here is derived from an EMBL/GenBank/DDBJ whole genome shotgun (WGS) entry which is preliminary data.</text>
</comment>
<organism evidence="4 5">
    <name type="scientific">Pleurotus ostreatus</name>
    <name type="common">Oyster mushroom</name>
    <name type="synonym">White-rot fungus</name>
    <dbReference type="NCBI Taxonomy" id="5322"/>
    <lineage>
        <taxon>Eukaryota</taxon>
        <taxon>Fungi</taxon>
        <taxon>Dikarya</taxon>
        <taxon>Basidiomycota</taxon>
        <taxon>Agaricomycotina</taxon>
        <taxon>Agaricomycetes</taxon>
        <taxon>Agaricomycetidae</taxon>
        <taxon>Agaricales</taxon>
        <taxon>Pleurotineae</taxon>
        <taxon>Pleurotaceae</taxon>
        <taxon>Pleurotus</taxon>
    </lineage>
</organism>
<dbReference type="PANTHER" id="PTHR32305">
    <property type="match status" value="1"/>
</dbReference>
<keyword evidence="2" id="KW-0472">Membrane</keyword>
<evidence type="ECO:0000256" key="1">
    <source>
        <dbReference type="ARBA" id="ARBA00022737"/>
    </source>
</evidence>
<feature type="domain" description="Teneurin-like YD-shell" evidence="3">
    <location>
        <begin position="1484"/>
        <end position="1803"/>
    </location>
</feature>
<dbReference type="InterPro" id="IPR022385">
    <property type="entry name" value="Rhs_assc_core"/>
</dbReference>
<keyword evidence="1" id="KW-0677">Repeat</keyword>
<accession>A0A8H7DPT6</accession>
<dbReference type="RefSeq" id="XP_036626050.1">
    <property type="nucleotide sequence ID" value="XM_036771429.1"/>
</dbReference>
<dbReference type="OrthoDB" id="442731at2759"/>
<feature type="transmembrane region" description="Helical" evidence="2">
    <location>
        <begin position="1840"/>
        <end position="1861"/>
    </location>
</feature>
<dbReference type="Gene3D" id="2.180.10.10">
    <property type="entry name" value="RHS repeat-associated core"/>
    <property type="match status" value="2"/>
</dbReference>
<keyword evidence="5" id="KW-1185">Reference proteome</keyword>
<dbReference type="Pfam" id="PF25023">
    <property type="entry name" value="TEN_YD-shell"/>
    <property type="match status" value="1"/>
</dbReference>
<keyword evidence="2" id="KW-1133">Transmembrane helix</keyword>
<dbReference type="GeneID" id="59371623"/>
<dbReference type="EMBL" id="JACETU010000010">
    <property type="protein sequence ID" value="KAF7419196.1"/>
    <property type="molecule type" value="Genomic_DNA"/>
</dbReference>
<name>A0A8H7DPT6_PLEOS</name>
<keyword evidence="2" id="KW-0812">Transmembrane</keyword>
<protein>
    <recommendedName>
        <fullName evidence="3">Teneurin-like YD-shell domain-containing protein</fullName>
    </recommendedName>
</protein>
<dbReference type="VEuPathDB" id="FungiDB:PC9H_001782"/>
<evidence type="ECO:0000256" key="2">
    <source>
        <dbReference type="SAM" id="Phobius"/>
    </source>
</evidence>